<reference evidence="1" key="2">
    <citation type="submission" date="2022-06" db="EMBL/GenBank/DDBJ databases">
        <title>Xiashengella guii gen. nov. sp. nov., a bacterium isolated form anaerobic digestion tank.</title>
        <authorList>
            <person name="Huang H."/>
        </authorList>
    </citation>
    <scope>NUCLEOTIDE SEQUENCE</scope>
    <source>
        <strain evidence="1">Ai-910</strain>
    </source>
</reference>
<keyword evidence="2" id="KW-1185">Reference proteome</keyword>
<dbReference type="InterPro" id="IPR013785">
    <property type="entry name" value="Aldolase_TIM"/>
</dbReference>
<gene>
    <name evidence="1" type="ORF">M9189_05175</name>
</gene>
<dbReference type="EMBL" id="CP098400">
    <property type="protein sequence ID" value="URW80742.1"/>
    <property type="molecule type" value="Genomic_DNA"/>
</dbReference>
<evidence type="ECO:0000313" key="2">
    <source>
        <dbReference type="Proteomes" id="UP001056426"/>
    </source>
</evidence>
<dbReference type="RefSeq" id="WP_250725143.1">
    <property type="nucleotide sequence ID" value="NZ_CP098400.1"/>
</dbReference>
<reference evidence="1" key="1">
    <citation type="submission" date="2022-05" db="EMBL/GenBank/DDBJ databases">
        <authorList>
            <person name="Sun X."/>
        </authorList>
    </citation>
    <scope>NUCLEOTIDE SEQUENCE</scope>
    <source>
        <strain evidence="1">Ai-910</strain>
    </source>
</reference>
<protein>
    <submittedName>
        <fullName evidence="1">Isopentenyl-diphosphate delta-isomerase</fullName>
    </submittedName>
</protein>
<dbReference type="Gene3D" id="3.20.20.70">
    <property type="entry name" value="Aldolase class I"/>
    <property type="match status" value="1"/>
</dbReference>
<sequence>MEERKKEHIELAFKSRIEGADANRYFNYEPMLSPHHSGAPTPISFAGKRMMLPVWVSSMTGGTRSAAEINRNLARVCAEYGMGMGLGSCRILLEDRSHWKDFDVRDIIGNEVPLFANIGIAQLEKMLKDGSWERLEELVHLLRADGLIIHVNPLQEAFQPEGDIFEEAPINTLSRFVEKTRIPLIVKEVGQGMGPESLKALLQLPLEAIEFGALGGTNFTLLELRRQEDFDTKPFESFANVGHTASEMCAFVNEMLDSSIYIRTRNIIISGGISDVLEGYRLVRTCRMPALFGMGSGFLRYATGDYGKLKAFAEQLKKSLSLADAYLRLRQQPDK</sequence>
<accession>A0A9J6ZT27</accession>
<evidence type="ECO:0000313" key="1">
    <source>
        <dbReference type="EMBL" id="URW80742.1"/>
    </source>
</evidence>
<dbReference type="AlphaFoldDB" id="A0A9J6ZT27"/>
<organism evidence="1 2">
    <name type="scientific">Xiashengella succiniciproducens</name>
    <dbReference type="NCBI Taxonomy" id="2949635"/>
    <lineage>
        <taxon>Bacteria</taxon>
        <taxon>Pseudomonadati</taxon>
        <taxon>Bacteroidota</taxon>
        <taxon>Bacteroidia</taxon>
        <taxon>Marinilabiliales</taxon>
        <taxon>Marinilabiliaceae</taxon>
        <taxon>Xiashengella</taxon>
    </lineage>
</organism>
<dbReference type="GO" id="GO:0010181">
    <property type="term" value="F:FMN binding"/>
    <property type="evidence" value="ECO:0007669"/>
    <property type="project" value="InterPro"/>
</dbReference>
<dbReference type="InterPro" id="IPR011179">
    <property type="entry name" value="IPdP_isomerase"/>
</dbReference>
<dbReference type="SUPFAM" id="SSF51395">
    <property type="entry name" value="FMN-linked oxidoreductases"/>
    <property type="match status" value="1"/>
</dbReference>
<proteinExistence type="predicted"/>
<name>A0A9J6ZT27_9BACT</name>
<dbReference type="Proteomes" id="UP001056426">
    <property type="component" value="Chromosome"/>
</dbReference>
<dbReference type="PANTHER" id="PTHR43665">
    <property type="entry name" value="ISOPENTENYL-DIPHOSPHATE DELTA-ISOMERASE"/>
    <property type="match status" value="1"/>
</dbReference>
<dbReference type="KEGG" id="alkq:M9189_05175"/>
<dbReference type="PANTHER" id="PTHR43665:SF1">
    <property type="entry name" value="ISOPENTENYL-DIPHOSPHATE DELTA-ISOMERASE"/>
    <property type="match status" value="1"/>
</dbReference>
<dbReference type="GO" id="GO:0008299">
    <property type="term" value="P:isoprenoid biosynthetic process"/>
    <property type="evidence" value="ECO:0007669"/>
    <property type="project" value="InterPro"/>
</dbReference>
<dbReference type="GO" id="GO:0004452">
    <property type="term" value="F:isopentenyl-diphosphate delta-isomerase activity"/>
    <property type="evidence" value="ECO:0007669"/>
    <property type="project" value="InterPro"/>
</dbReference>